<reference evidence="1 2" key="1">
    <citation type="submission" date="2018-07" db="EMBL/GenBank/DDBJ databases">
        <title>Genome sequencing of rice bacterial endophytes.</title>
        <authorList>
            <person name="Venturi V."/>
        </authorList>
    </citation>
    <scope>NUCLEOTIDE SEQUENCE [LARGE SCALE GENOMIC DNA]</scope>
    <source>
        <strain evidence="1 2">E2333</strain>
    </source>
</reference>
<comment type="caution">
    <text evidence="1">The sequence shown here is derived from an EMBL/GenBank/DDBJ whole genome shotgun (WGS) entry which is preliminary data.</text>
</comment>
<gene>
    <name evidence="1" type="ORF">DEU51_107147</name>
</gene>
<evidence type="ECO:0000313" key="1">
    <source>
        <dbReference type="EMBL" id="RDL20003.1"/>
    </source>
</evidence>
<proteinExistence type="predicted"/>
<accession>A0A370SJT2</accession>
<evidence type="ECO:0000313" key="2">
    <source>
        <dbReference type="Proteomes" id="UP000255365"/>
    </source>
</evidence>
<dbReference type="EMBL" id="QRAV01000007">
    <property type="protein sequence ID" value="RDL20003.1"/>
    <property type="molecule type" value="Genomic_DNA"/>
</dbReference>
<protein>
    <submittedName>
        <fullName evidence="1">Uncharacterized protein</fullName>
    </submittedName>
</protein>
<name>A0A370SJT2_PSEJE</name>
<sequence length="359" mass="38932">MNTHEIEFCYRMRHPASASKTVELLPAVTLDALEGTVLDPSQSKVVVRIAPYSGMASGDQLLLSWDGLDIEGYAYQHEMVRFVSDAQVGKDVIFVIKGMHVAALDGGSLEVRWTLFSAALSEPALSARLQLSVGDTRAQLLAPHVEGASGGTLDPARVAEGVLITLQPYARMAAGDQVLLLWSGDASPLSFSDRLKVETFAVSDVLSFWVAPEYIAAHLGGEVSVRYRIEQAGGVVRESEPARILITPLLLGELDAPDVLEAEDGVLLTEDSIDGVTVVIGNAQTQEGELVYLKCDGAYFNHRDDREITRETAGKPLIFIVPQRFWREHLGSTVSLAYTVERLDDVSQASAVTLVRVEA</sequence>
<dbReference type="Proteomes" id="UP000255365">
    <property type="component" value="Unassembled WGS sequence"/>
</dbReference>
<organism evidence="1 2">
    <name type="scientific">Pseudomonas jessenii</name>
    <dbReference type="NCBI Taxonomy" id="77298"/>
    <lineage>
        <taxon>Bacteria</taxon>
        <taxon>Pseudomonadati</taxon>
        <taxon>Pseudomonadota</taxon>
        <taxon>Gammaproteobacteria</taxon>
        <taxon>Pseudomonadales</taxon>
        <taxon>Pseudomonadaceae</taxon>
        <taxon>Pseudomonas</taxon>
    </lineage>
</organism>
<dbReference type="RefSeq" id="WP_115146991.1">
    <property type="nucleotide sequence ID" value="NZ_QRAV01000007.1"/>
</dbReference>
<dbReference type="AlphaFoldDB" id="A0A370SJT2"/>